<sequence length="141" mass="16261">MRVCAVEIKSNEMLFCLLAKKDGLFTIPDCRQNRLQLLQDKEADSLRKLQFTLKKLVEDYRIDAFVIKERMQKGKFAGSAVGFKIEATIQLIDEVDTYILSSTEQKEILKRNPIPVDFAETGLRKFQESAFVTGYTFLSKR</sequence>
<dbReference type="InterPro" id="IPR021378">
    <property type="entry name" value="DUF3010"/>
</dbReference>
<comment type="caution">
    <text evidence="1">The sequence shown here is derived from an EMBL/GenBank/DDBJ whole genome shotgun (WGS) entry which is preliminary data.</text>
</comment>
<name>A0A432XA31_9GAMM</name>
<reference evidence="1 2" key="1">
    <citation type="journal article" date="2011" name="Front. Microbiol.">
        <title>Genomic signatures of strain selection and enhancement in Bacillus atrophaeus var. globigii, a historical biowarfare simulant.</title>
        <authorList>
            <person name="Gibbons H.S."/>
            <person name="Broomall S.M."/>
            <person name="McNew L.A."/>
            <person name="Daligault H."/>
            <person name="Chapman C."/>
            <person name="Bruce D."/>
            <person name="Karavis M."/>
            <person name="Krepps M."/>
            <person name="McGregor P.A."/>
            <person name="Hong C."/>
            <person name="Park K.H."/>
            <person name="Akmal A."/>
            <person name="Feldman A."/>
            <person name="Lin J.S."/>
            <person name="Chang W.E."/>
            <person name="Higgs B.W."/>
            <person name="Demirev P."/>
            <person name="Lindquist J."/>
            <person name="Liem A."/>
            <person name="Fochler E."/>
            <person name="Read T.D."/>
            <person name="Tapia R."/>
            <person name="Johnson S."/>
            <person name="Bishop-Lilly K.A."/>
            <person name="Detter C."/>
            <person name="Han C."/>
            <person name="Sozhamannan S."/>
            <person name="Rosenzweig C.N."/>
            <person name="Skowronski E.W."/>
        </authorList>
    </citation>
    <scope>NUCLEOTIDE SEQUENCE [LARGE SCALE GENOMIC DNA]</scope>
    <source>
        <strain evidence="1 2">AIT1</strain>
    </source>
</reference>
<dbReference type="AlphaFoldDB" id="A0A432XA31"/>
<gene>
    <name evidence="1" type="ORF">CWE15_03585</name>
</gene>
<organism evidence="1 2">
    <name type="scientific">Aliidiomarina taiwanensis</name>
    <dbReference type="NCBI Taxonomy" id="946228"/>
    <lineage>
        <taxon>Bacteria</taxon>
        <taxon>Pseudomonadati</taxon>
        <taxon>Pseudomonadota</taxon>
        <taxon>Gammaproteobacteria</taxon>
        <taxon>Alteromonadales</taxon>
        <taxon>Idiomarinaceae</taxon>
        <taxon>Aliidiomarina</taxon>
    </lineage>
</organism>
<accession>A0A432XA31</accession>
<dbReference type="RefSeq" id="WP_126756665.1">
    <property type="nucleotide sequence ID" value="NZ_PIPQ01000001.1"/>
</dbReference>
<protein>
    <submittedName>
        <fullName evidence="1">DUF3010 domain-containing protein</fullName>
    </submittedName>
</protein>
<dbReference type="Proteomes" id="UP000286976">
    <property type="component" value="Unassembled WGS sequence"/>
</dbReference>
<evidence type="ECO:0000313" key="2">
    <source>
        <dbReference type="Proteomes" id="UP000286976"/>
    </source>
</evidence>
<evidence type="ECO:0000313" key="1">
    <source>
        <dbReference type="EMBL" id="RUO44262.1"/>
    </source>
</evidence>
<dbReference type="Pfam" id="PF11215">
    <property type="entry name" value="DUF3010"/>
    <property type="match status" value="1"/>
</dbReference>
<dbReference type="OrthoDB" id="6214536at2"/>
<keyword evidence="2" id="KW-1185">Reference proteome</keyword>
<dbReference type="EMBL" id="PIPQ01000001">
    <property type="protein sequence ID" value="RUO44262.1"/>
    <property type="molecule type" value="Genomic_DNA"/>
</dbReference>
<proteinExistence type="predicted"/>